<dbReference type="InterPro" id="IPR010139">
    <property type="entry name" value="Imidazole-glycPsynth_HisH"/>
</dbReference>
<dbReference type="InterPro" id="IPR017926">
    <property type="entry name" value="GATASE"/>
</dbReference>
<proteinExistence type="inferred from homology"/>
<evidence type="ECO:0000256" key="6">
    <source>
        <dbReference type="ARBA" id="ARBA00023102"/>
    </source>
</evidence>
<evidence type="ECO:0000256" key="5">
    <source>
        <dbReference type="ARBA" id="ARBA00022962"/>
    </source>
</evidence>
<evidence type="ECO:0000256" key="1">
    <source>
        <dbReference type="ARBA" id="ARBA00005091"/>
    </source>
</evidence>
<protein>
    <recommendedName>
        <fullName evidence="10">Imidazole glycerol phosphate synthase subunit HisH</fullName>
        <ecNumber evidence="10">4.3.2.10</ecNumber>
    </recommendedName>
    <alternativeName>
        <fullName evidence="10">IGP synthase glutaminase subunit</fullName>
        <ecNumber evidence="10">3.5.1.2</ecNumber>
    </alternativeName>
    <alternativeName>
        <fullName evidence="10">IGP synthase subunit HisH</fullName>
    </alternativeName>
    <alternativeName>
        <fullName evidence="10">ImGP synthase subunit HisH</fullName>
        <shortName evidence="10">IGPS subunit HisH</shortName>
    </alternativeName>
</protein>
<evidence type="ECO:0000256" key="10">
    <source>
        <dbReference type="HAMAP-Rule" id="MF_00278"/>
    </source>
</evidence>
<keyword evidence="13" id="KW-1185">Reference proteome</keyword>
<comment type="catalytic activity">
    <reaction evidence="9 10">
        <text>L-glutamine + H2O = L-glutamate + NH4(+)</text>
        <dbReference type="Rhea" id="RHEA:15889"/>
        <dbReference type="ChEBI" id="CHEBI:15377"/>
        <dbReference type="ChEBI" id="CHEBI:28938"/>
        <dbReference type="ChEBI" id="CHEBI:29985"/>
        <dbReference type="ChEBI" id="CHEBI:58359"/>
        <dbReference type="EC" id="3.5.1.2"/>
    </reaction>
</comment>
<comment type="subunit">
    <text evidence="2 10">Heterodimer of HisH and HisF.</text>
</comment>
<evidence type="ECO:0000256" key="4">
    <source>
        <dbReference type="ARBA" id="ARBA00022801"/>
    </source>
</evidence>
<evidence type="ECO:0000256" key="7">
    <source>
        <dbReference type="ARBA" id="ARBA00023239"/>
    </source>
</evidence>
<dbReference type="PANTHER" id="PTHR42701">
    <property type="entry name" value="IMIDAZOLE GLYCEROL PHOSPHATE SYNTHASE SUBUNIT HISH"/>
    <property type="match status" value="1"/>
</dbReference>
<dbReference type="EC" id="4.3.2.10" evidence="10"/>
<evidence type="ECO:0000256" key="2">
    <source>
        <dbReference type="ARBA" id="ARBA00011152"/>
    </source>
</evidence>
<evidence type="ECO:0000313" key="12">
    <source>
        <dbReference type="EMBL" id="UPU37635.1"/>
    </source>
</evidence>
<evidence type="ECO:0000256" key="8">
    <source>
        <dbReference type="ARBA" id="ARBA00047838"/>
    </source>
</evidence>
<keyword evidence="5 10" id="KW-0315">Glutamine amidotransferase</keyword>
<organism evidence="12 13">
    <name type="scientific">Geomonas paludis</name>
    <dbReference type="NCBI Taxonomy" id="2740185"/>
    <lineage>
        <taxon>Bacteria</taxon>
        <taxon>Pseudomonadati</taxon>
        <taxon>Thermodesulfobacteriota</taxon>
        <taxon>Desulfuromonadia</taxon>
        <taxon>Geobacterales</taxon>
        <taxon>Geobacteraceae</taxon>
        <taxon>Geomonas</taxon>
    </lineage>
</organism>
<dbReference type="InterPro" id="IPR029062">
    <property type="entry name" value="Class_I_gatase-like"/>
</dbReference>
<reference evidence="12" key="1">
    <citation type="submission" date="2022-04" db="EMBL/GenBank/DDBJ databases">
        <authorList>
            <person name="Liu G."/>
        </authorList>
    </citation>
    <scope>NUCLEOTIDE SEQUENCE</scope>
    <source>
        <strain evidence="12">RG22</strain>
    </source>
</reference>
<feature type="active site" evidence="10">
    <location>
        <position position="185"/>
    </location>
</feature>
<keyword evidence="7 10" id="KW-0456">Lyase</keyword>
<comment type="function">
    <text evidence="10">IGPS catalyzes the conversion of PRFAR and glutamine to IGP, AICAR and glutamate. The HisH subunit catalyzes the hydrolysis of glutamine to glutamate and ammonia as part of the synthesis of IGP and AICAR. The resulting ammonia molecule is channeled to the active site of HisF.</text>
</comment>
<comment type="pathway">
    <text evidence="1 10">Amino-acid biosynthesis; L-histidine biosynthesis; L-histidine from 5-phospho-alpha-D-ribose 1-diphosphate: step 5/9.</text>
</comment>
<comment type="catalytic activity">
    <reaction evidence="8 10">
        <text>5-[(5-phospho-1-deoxy-D-ribulos-1-ylimino)methylamino]-1-(5-phospho-beta-D-ribosyl)imidazole-4-carboxamide + L-glutamine = D-erythro-1-(imidazol-4-yl)glycerol 3-phosphate + 5-amino-1-(5-phospho-beta-D-ribosyl)imidazole-4-carboxamide + L-glutamate + H(+)</text>
        <dbReference type="Rhea" id="RHEA:24793"/>
        <dbReference type="ChEBI" id="CHEBI:15378"/>
        <dbReference type="ChEBI" id="CHEBI:29985"/>
        <dbReference type="ChEBI" id="CHEBI:58278"/>
        <dbReference type="ChEBI" id="CHEBI:58359"/>
        <dbReference type="ChEBI" id="CHEBI:58475"/>
        <dbReference type="ChEBI" id="CHEBI:58525"/>
        <dbReference type="EC" id="4.3.2.10"/>
    </reaction>
</comment>
<sequence length="205" mass="22716">MIVVIDYGMGNSGSVVNMFKRIGEDVLLSSDPEQIRKATKLILPGVGSFDNGMENLAKYGLIDLLGDKVLRQGTPILGICLGIQLFMEASDEGELPGLGWIKGRAHRFDPATLGELRIPHMGWNGLDVAKEHPLVQELEHDARFYFVHTYHVCCDDPADVLTTTTYGIDFVSSVARDNVVGVQFHPEKSLRWGMNVFRRFANVAV</sequence>
<dbReference type="Pfam" id="PF00117">
    <property type="entry name" value="GATase"/>
    <property type="match status" value="1"/>
</dbReference>
<keyword evidence="4 10" id="KW-0378">Hydrolase</keyword>
<dbReference type="PIRSF" id="PIRSF000495">
    <property type="entry name" value="Amidotransf_hisH"/>
    <property type="match status" value="1"/>
</dbReference>
<gene>
    <name evidence="10 12" type="primary">hisH</name>
    <name evidence="12" type="ORF">M1B72_07990</name>
</gene>
<dbReference type="PROSITE" id="PS51273">
    <property type="entry name" value="GATASE_TYPE_1"/>
    <property type="match status" value="1"/>
</dbReference>
<dbReference type="CDD" id="cd01748">
    <property type="entry name" value="GATase1_IGP_Synthase"/>
    <property type="match status" value="1"/>
</dbReference>
<feature type="domain" description="Glutamine amidotransferase" evidence="11">
    <location>
        <begin position="3"/>
        <end position="196"/>
    </location>
</feature>
<feature type="active site" evidence="10">
    <location>
        <position position="187"/>
    </location>
</feature>
<dbReference type="HAMAP" id="MF_00278">
    <property type="entry name" value="HisH"/>
    <property type="match status" value="1"/>
</dbReference>
<evidence type="ECO:0000313" key="13">
    <source>
        <dbReference type="Proteomes" id="UP000831485"/>
    </source>
</evidence>
<keyword evidence="3 10" id="KW-0028">Amino-acid biosynthesis</keyword>
<accession>A0ABY4LJC6</accession>
<evidence type="ECO:0000256" key="9">
    <source>
        <dbReference type="ARBA" id="ARBA00049534"/>
    </source>
</evidence>
<dbReference type="SUPFAM" id="SSF52317">
    <property type="entry name" value="Class I glutamine amidotransferase-like"/>
    <property type="match status" value="1"/>
</dbReference>
<keyword evidence="10" id="KW-0963">Cytoplasm</keyword>
<dbReference type="Gene3D" id="3.40.50.880">
    <property type="match status" value="1"/>
</dbReference>
<dbReference type="NCBIfam" id="TIGR01855">
    <property type="entry name" value="IMP_synth_hisH"/>
    <property type="match status" value="1"/>
</dbReference>
<dbReference type="PANTHER" id="PTHR42701:SF1">
    <property type="entry name" value="IMIDAZOLE GLYCEROL PHOSPHATE SYNTHASE SUBUNIT HISH"/>
    <property type="match status" value="1"/>
</dbReference>
<dbReference type="EMBL" id="CP096574">
    <property type="protein sequence ID" value="UPU37635.1"/>
    <property type="molecule type" value="Genomic_DNA"/>
</dbReference>
<dbReference type="RefSeq" id="WP_248647149.1">
    <property type="nucleotide sequence ID" value="NZ_CP096574.1"/>
</dbReference>
<feature type="active site" description="Nucleophile" evidence="10">
    <location>
        <position position="80"/>
    </location>
</feature>
<comment type="subcellular location">
    <subcellularLocation>
        <location evidence="10">Cytoplasm</location>
    </subcellularLocation>
</comment>
<keyword evidence="6 10" id="KW-0368">Histidine biosynthesis</keyword>
<dbReference type="Proteomes" id="UP000831485">
    <property type="component" value="Chromosome"/>
</dbReference>
<name>A0ABY4LJC6_9BACT</name>
<evidence type="ECO:0000256" key="3">
    <source>
        <dbReference type="ARBA" id="ARBA00022605"/>
    </source>
</evidence>
<evidence type="ECO:0000259" key="11">
    <source>
        <dbReference type="Pfam" id="PF00117"/>
    </source>
</evidence>
<dbReference type="EC" id="3.5.1.2" evidence="10"/>
<dbReference type="GO" id="GO:0016829">
    <property type="term" value="F:lyase activity"/>
    <property type="evidence" value="ECO:0007669"/>
    <property type="project" value="UniProtKB-KW"/>
</dbReference>